<protein>
    <submittedName>
        <fullName evidence="2">Uncharacterized protein</fullName>
    </submittedName>
</protein>
<reference evidence="2 3" key="1">
    <citation type="journal article" date="2023" name="Life. Sci Alliance">
        <title>Evolutionary insights into 3D genome organization and epigenetic landscape of Vigna mungo.</title>
        <authorList>
            <person name="Junaid A."/>
            <person name="Singh B."/>
            <person name="Bhatia S."/>
        </authorList>
    </citation>
    <scope>NUCLEOTIDE SEQUENCE [LARGE SCALE GENOMIC DNA]</scope>
    <source>
        <strain evidence="2">Urdbean</strain>
    </source>
</reference>
<sequence>MGSKMSECVQGVWHNFIFEDPVLWLCFAFDTISFSKIQCCGSARVWHNFIFEDPVFSERKKWKSKCSLCASVGADREHVVQSVRVNGEMFKLFKEEVDCHTRRLFDTIDVSVHNVYEQLQNRIKGDEVADIWAMEHVLFGQTKLAKTKSCIPRILHWMHVKVGEAKVEKAFSFNEVITEVYVSKEEMYIDIVKEALDGHHNGRVKDNLHRQSIADIVAENEALRTIIIEQEVSIAKLEKVVQKLEMIRSKKRQRKVYDARTPIKKSKLEKDDDISADDVGKSNSKEDNMLGDEFGSLISQKDNQIVLYGAGKSNSKKYFDMEGDVVDKIDIQKAGDVVEKIDIEKSGNVLVDEEMDIQKSNINPRDYKGTRGGLAVCISACDDDRNAADTLVPGNENPSVLISFASKTLNYGQHHFAALIWWLWRFRVAVKLMVVEVFG</sequence>
<name>A0AAQ3S8D4_VIGMU</name>
<dbReference type="EMBL" id="CP144699">
    <property type="protein sequence ID" value="WVZ19414.1"/>
    <property type="molecule type" value="Genomic_DNA"/>
</dbReference>
<dbReference type="Proteomes" id="UP001374535">
    <property type="component" value="Chromosome 2"/>
</dbReference>
<feature type="region of interest" description="Disordered" evidence="1">
    <location>
        <begin position="268"/>
        <end position="287"/>
    </location>
</feature>
<feature type="compositionally biased region" description="Basic and acidic residues" evidence="1">
    <location>
        <begin position="278"/>
        <end position="287"/>
    </location>
</feature>
<evidence type="ECO:0000256" key="1">
    <source>
        <dbReference type="SAM" id="MobiDB-lite"/>
    </source>
</evidence>
<dbReference type="AlphaFoldDB" id="A0AAQ3S8D4"/>
<gene>
    <name evidence="2" type="ORF">V8G54_006736</name>
</gene>
<keyword evidence="3" id="KW-1185">Reference proteome</keyword>
<evidence type="ECO:0000313" key="2">
    <source>
        <dbReference type="EMBL" id="WVZ19414.1"/>
    </source>
</evidence>
<evidence type="ECO:0000313" key="3">
    <source>
        <dbReference type="Proteomes" id="UP001374535"/>
    </source>
</evidence>
<proteinExistence type="predicted"/>
<accession>A0AAQ3S8D4</accession>
<organism evidence="2 3">
    <name type="scientific">Vigna mungo</name>
    <name type="common">Black gram</name>
    <name type="synonym">Phaseolus mungo</name>
    <dbReference type="NCBI Taxonomy" id="3915"/>
    <lineage>
        <taxon>Eukaryota</taxon>
        <taxon>Viridiplantae</taxon>
        <taxon>Streptophyta</taxon>
        <taxon>Embryophyta</taxon>
        <taxon>Tracheophyta</taxon>
        <taxon>Spermatophyta</taxon>
        <taxon>Magnoliopsida</taxon>
        <taxon>eudicotyledons</taxon>
        <taxon>Gunneridae</taxon>
        <taxon>Pentapetalae</taxon>
        <taxon>rosids</taxon>
        <taxon>fabids</taxon>
        <taxon>Fabales</taxon>
        <taxon>Fabaceae</taxon>
        <taxon>Papilionoideae</taxon>
        <taxon>50 kb inversion clade</taxon>
        <taxon>NPAAA clade</taxon>
        <taxon>indigoferoid/millettioid clade</taxon>
        <taxon>Phaseoleae</taxon>
        <taxon>Vigna</taxon>
    </lineage>
</organism>